<protein>
    <submittedName>
        <fullName evidence="1">Uncharacterized protein</fullName>
    </submittedName>
</protein>
<keyword evidence="2" id="KW-1185">Reference proteome</keyword>
<reference evidence="1 2" key="1">
    <citation type="submission" date="2019-05" db="EMBL/GenBank/DDBJ databases">
        <title>Mikania micrantha, genome provides insights into the molecular mechanism of rapid growth.</title>
        <authorList>
            <person name="Liu B."/>
        </authorList>
    </citation>
    <scope>NUCLEOTIDE SEQUENCE [LARGE SCALE GENOMIC DNA]</scope>
    <source>
        <strain evidence="1">NLD-2019</strain>
        <tissue evidence="1">Leaf</tissue>
    </source>
</reference>
<organism evidence="1 2">
    <name type="scientific">Mikania micrantha</name>
    <name type="common">bitter vine</name>
    <dbReference type="NCBI Taxonomy" id="192012"/>
    <lineage>
        <taxon>Eukaryota</taxon>
        <taxon>Viridiplantae</taxon>
        <taxon>Streptophyta</taxon>
        <taxon>Embryophyta</taxon>
        <taxon>Tracheophyta</taxon>
        <taxon>Spermatophyta</taxon>
        <taxon>Magnoliopsida</taxon>
        <taxon>eudicotyledons</taxon>
        <taxon>Gunneridae</taxon>
        <taxon>Pentapetalae</taxon>
        <taxon>asterids</taxon>
        <taxon>campanulids</taxon>
        <taxon>Asterales</taxon>
        <taxon>Asteraceae</taxon>
        <taxon>Asteroideae</taxon>
        <taxon>Heliantheae alliance</taxon>
        <taxon>Eupatorieae</taxon>
        <taxon>Mikania</taxon>
    </lineage>
</organism>
<sequence>MQGKTNDGIEFDDKNEKLMKVHSEIRNYRLQISELLEGADRPVEAADRRMWGLGAVQTADRRCVACVSVGPRLEGADRLFAGVVDRSAEASSFSFGLWALGNESKEN</sequence>
<dbReference type="AlphaFoldDB" id="A0A5N6NEC6"/>
<comment type="caution">
    <text evidence="1">The sequence shown here is derived from an EMBL/GenBank/DDBJ whole genome shotgun (WGS) entry which is preliminary data.</text>
</comment>
<dbReference type="EMBL" id="SZYD01000012">
    <property type="protein sequence ID" value="KAD4586221.1"/>
    <property type="molecule type" value="Genomic_DNA"/>
</dbReference>
<name>A0A5N6NEC6_9ASTR</name>
<proteinExistence type="predicted"/>
<evidence type="ECO:0000313" key="2">
    <source>
        <dbReference type="Proteomes" id="UP000326396"/>
    </source>
</evidence>
<accession>A0A5N6NEC6</accession>
<dbReference type="Proteomes" id="UP000326396">
    <property type="component" value="Linkage Group LG2"/>
</dbReference>
<gene>
    <name evidence="1" type="ORF">E3N88_23822</name>
</gene>
<evidence type="ECO:0000313" key="1">
    <source>
        <dbReference type="EMBL" id="KAD4586221.1"/>
    </source>
</evidence>